<dbReference type="PROSITE" id="PS51257">
    <property type="entry name" value="PROKAR_LIPOPROTEIN"/>
    <property type="match status" value="1"/>
</dbReference>
<dbReference type="InterPro" id="IPR032812">
    <property type="entry name" value="SbsA_Ig"/>
</dbReference>
<evidence type="ECO:0000313" key="6">
    <source>
        <dbReference type="Proteomes" id="UP000078348"/>
    </source>
</evidence>
<dbReference type="AlphaFoldDB" id="A0A196S9T1"/>
<accession>A0A196S9T1</accession>
<organism evidence="4 6">
    <name type="scientific">Blastocystis sp. subtype 1 (strain ATCC 50177 / NandII)</name>
    <dbReference type="NCBI Taxonomy" id="478820"/>
    <lineage>
        <taxon>Eukaryota</taxon>
        <taxon>Sar</taxon>
        <taxon>Stramenopiles</taxon>
        <taxon>Bigyra</taxon>
        <taxon>Opalozoa</taxon>
        <taxon>Opalinata</taxon>
        <taxon>Blastocystidae</taxon>
        <taxon>Blastocystis</taxon>
    </lineage>
</organism>
<evidence type="ECO:0000256" key="2">
    <source>
        <dbReference type="SAM" id="SignalP"/>
    </source>
</evidence>
<feature type="domain" description="SbsA Ig-like" evidence="3">
    <location>
        <begin position="178"/>
        <end position="280"/>
    </location>
</feature>
<keyword evidence="6" id="KW-1185">Reference proteome</keyword>
<protein>
    <submittedName>
        <fullName evidence="4">Subtilisin-like serine protease-like protein</fullName>
    </submittedName>
</protein>
<feature type="chain" id="PRO_5009084543" evidence="2">
    <location>
        <begin position="22"/>
        <end position="429"/>
    </location>
</feature>
<keyword evidence="4" id="KW-0378">Hydrolase</keyword>
<comment type="caution">
    <text evidence="4">The sequence shown here is derived from an EMBL/GenBank/DDBJ whole genome shotgun (WGS) entry which is preliminary data.</text>
</comment>
<evidence type="ECO:0000313" key="5">
    <source>
        <dbReference type="EMBL" id="OAO13163.1"/>
    </source>
</evidence>
<feature type="domain" description="SbsA Ig-like" evidence="3">
    <location>
        <begin position="283"/>
        <end position="387"/>
    </location>
</feature>
<dbReference type="OrthoDB" id="198452at2759"/>
<dbReference type="EMBL" id="LXWW01000514">
    <property type="protein sequence ID" value="OAO12754.1"/>
    <property type="molecule type" value="Genomic_DNA"/>
</dbReference>
<sequence length="429" mass="46703">MVTVVMKQIVALLCLVAFASAACDAGDATCEDPIAFVGDAKDFFAYGTFPQDGQADVPLDVTMKVQFNDAVSRVQGLDSFFYLLNQYTGVTTSIPATCIKVANDFTVEFNVIDCFGDVLDAKTVYVFFISQRMRDGELQTLSSVKGVPVSEKAFALQTKSVSFKTVEPIRADVVPEKCIPSFNQVDVEMKPRITIAFSSRIHLGSGSIELRSKNHHPEASVVVDVKDVDHVAIDSDEMSLSVFGVSLMGSEVYQVLFPAGVVLSASGSKCGTTNEFTFTTKIDDEKPYITMISPKNFKQNLPGNMQVRVAFSESVRPGSGVILFRGEKEDVAVNLQSAKEVRCAKDVCTIKPAEDFKPGTYDMTFSEQAFVDFSGNALQSGVTSHVFSVTDAQCGLSYVNVDAGTNCYCQSVENQCQCQCGETYFVKDY</sequence>
<name>A0A196S9T1_BLAHN</name>
<feature type="signal peptide" evidence="2">
    <location>
        <begin position="1"/>
        <end position="21"/>
    </location>
</feature>
<keyword evidence="4" id="KW-0645">Protease</keyword>
<dbReference type="Proteomes" id="UP000078348">
    <property type="component" value="Unassembled WGS sequence"/>
</dbReference>
<evidence type="ECO:0000256" key="1">
    <source>
        <dbReference type="ARBA" id="ARBA00022729"/>
    </source>
</evidence>
<gene>
    <name evidence="5" type="ORF">AV274_5167</name>
    <name evidence="4" type="ORF">AV274_5577</name>
</gene>
<dbReference type="GO" id="GO:0008233">
    <property type="term" value="F:peptidase activity"/>
    <property type="evidence" value="ECO:0007669"/>
    <property type="project" value="UniProtKB-KW"/>
</dbReference>
<dbReference type="GO" id="GO:0006508">
    <property type="term" value="P:proteolysis"/>
    <property type="evidence" value="ECO:0007669"/>
    <property type="project" value="UniProtKB-KW"/>
</dbReference>
<keyword evidence="1 2" id="KW-0732">Signal</keyword>
<proteinExistence type="predicted"/>
<reference evidence="4 6" key="1">
    <citation type="submission" date="2016-05" db="EMBL/GenBank/DDBJ databases">
        <title>Nuclear genome of Blastocystis sp. subtype 1 NandII.</title>
        <authorList>
            <person name="Gentekaki E."/>
            <person name="Curtis B."/>
            <person name="Stairs C."/>
            <person name="Eme L."/>
            <person name="Herman E."/>
            <person name="Klimes V."/>
            <person name="Arias M.C."/>
            <person name="Elias M."/>
            <person name="Hilliou F."/>
            <person name="Klute M."/>
            <person name="Malik S.-B."/>
            <person name="Pightling A."/>
            <person name="Rachubinski R."/>
            <person name="Salas D."/>
            <person name="Schlacht A."/>
            <person name="Suga H."/>
            <person name="Archibald J."/>
            <person name="Ball S.G."/>
            <person name="Clark G."/>
            <person name="Dacks J."/>
            <person name="Van Der Giezen M."/>
            <person name="Tsaousis A."/>
            <person name="Roger A."/>
        </authorList>
    </citation>
    <scope>NUCLEOTIDE SEQUENCE [LARGE SCALE GENOMIC DNA]</scope>
    <source>
        <strain evidence="6">ATCC 50177 / NandII</strain>
        <strain evidence="4">NandII</strain>
    </source>
</reference>
<evidence type="ECO:0000313" key="4">
    <source>
        <dbReference type="EMBL" id="OAO12754.1"/>
    </source>
</evidence>
<dbReference type="EMBL" id="LXWW01000454">
    <property type="protein sequence ID" value="OAO13163.1"/>
    <property type="molecule type" value="Genomic_DNA"/>
</dbReference>
<evidence type="ECO:0000259" key="3">
    <source>
        <dbReference type="Pfam" id="PF13205"/>
    </source>
</evidence>
<dbReference type="Pfam" id="PF13205">
    <property type="entry name" value="Big_5"/>
    <property type="match status" value="2"/>
</dbReference>